<organism evidence="5 6">
    <name type="scientific">Neodiprion lecontei</name>
    <name type="common">Redheaded pine sawfly</name>
    <dbReference type="NCBI Taxonomy" id="441921"/>
    <lineage>
        <taxon>Eukaryota</taxon>
        <taxon>Metazoa</taxon>
        <taxon>Ecdysozoa</taxon>
        <taxon>Arthropoda</taxon>
        <taxon>Hexapoda</taxon>
        <taxon>Insecta</taxon>
        <taxon>Pterygota</taxon>
        <taxon>Neoptera</taxon>
        <taxon>Endopterygota</taxon>
        <taxon>Hymenoptera</taxon>
        <taxon>Tenthredinoidea</taxon>
        <taxon>Diprionidae</taxon>
        <taxon>Diprioninae</taxon>
        <taxon>Neodiprion</taxon>
    </lineage>
</organism>
<evidence type="ECO:0000256" key="3">
    <source>
        <dbReference type="SAM" id="Phobius"/>
    </source>
</evidence>
<feature type="transmembrane region" description="Helical" evidence="3">
    <location>
        <begin position="15"/>
        <end position="35"/>
    </location>
</feature>
<comment type="caution">
    <text evidence="1">Lacks conserved residue(s) required for the propagation of feature annotation.</text>
</comment>
<feature type="domain" description="TNFR-Cys" evidence="4">
    <location>
        <begin position="48"/>
        <end position="86"/>
    </location>
</feature>
<evidence type="ECO:0000256" key="1">
    <source>
        <dbReference type="PROSITE-ProRule" id="PRU00206"/>
    </source>
</evidence>
<keyword evidence="6" id="KW-0675">Receptor</keyword>
<dbReference type="SMART" id="SM00208">
    <property type="entry name" value="TNFR"/>
    <property type="match status" value="1"/>
</dbReference>
<accession>A0ABM3GEF6</accession>
<evidence type="ECO:0000256" key="2">
    <source>
        <dbReference type="SAM" id="MobiDB-lite"/>
    </source>
</evidence>
<keyword evidence="5" id="KW-1185">Reference proteome</keyword>
<dbReference type="GeneID" id="107221106"/>
<protein>
    <submittedName>
        <fullName evidence="6">Tumor necrosis factor receptor superfamily member wengen isoform X1</fullName>
    </submittedName>
</protein>
<dbReference type="Pfam" id="PF00020">
    <property type="entry name" value="TNFR_c6"/>
    <property type="match status" value="1"/>
</dbReference>
<dbReference type="InterPro" id="IPR001368">
    <property type="entry name" value="TNFR/NGFR_Cys_rich_reg"/>
</dbReference>
<feature type="region of interest" description="Disordered" evidence="2">
    <location>
        <begin position="302"/>
        <end position="332"/>
    </location>
</feature>
<gene>
    <name evidence="6" type="primary">LOC107221106</name>
</gene>
<reference evidence="6" key="1">
    <citation type="submission" date="2025-08" db="UniProtKB">
        <authorList>
            <consortium name="RefSeq"/>
        </authorList>
    </citation>
    <scope>IDENTIFICATION</scope>
    <source>
        <tissue evidence="6">Thorax and Abdomen</tissue>
    </source>
</reference>
<keyword evidence="3" id="KW-0812">Transmembrane</keyword>
<keyword evidence="3" id="KW-0472">Membrane</keyword>
<feature type="compositionally biased region" description="Basic and acidic residues" evidence="2">
    <location>
        <begin position="157"/>
        <end position="188"/>
    </location>
</feature>
<feature type="repeat" description="TNFR-Cys" evidence="1">
    <location>
        <begin position="48"/>
        <end position="86"/>
    </location>
</feature>
<feature type="region of interest" description="Disordered" evidence="2">
    <location>
        <begin position="128"/>
        <end position="188"/>
    </location>
</feature>
<dbReference type="PROSITE" id="PS50050">
    <property type="entry name" value="TNFR_NGFR_2"/>
    <property type="match status" value="1"/>
</dbReference>
<evidence type="ECO:0000259" key="4">
    <source>
        <dbReference type="PROSITE" id="PS50050"/>
    </source>
</evidence>
<evidence type="ECO:0000313" key="6">
    <source>
        <dbReference type="RefSeq" id="XP_046598651.1"/>
    </source>
</evidence>
<keyword evidence="3" id="KW-1133">Transmembrane helix</keyword>
<feature type="transmembrane region" description="Helical" evidence="3">
    <location>
        <begin position="204"/>
        <end position="227"/>
    </location>
</feature>
<sequence>MARADIALHHYKPQVMLGGGASGLLAVTLALFGSFPGALKTEISGEPICQPGLGFWEPKSGRCLPCTKCATEFTLRPCAVHQDTVCGPLSALQLDWSWLATRKGQETSQPRTVAAATSKMIWTFPDVAAGQDDSGRRSPTPFRSPRGNVDDEVNVDGDARLGDDKENEGFDPRDEEPERRIYSPQERRKVRDQTDIPWDWQTGALVLAVCACVIFFLVAGCSALVYARQWRRMKRNFEPAGLEEISARLNLMVKAELAELTAGAPMNPGDPETRCQYLEKLLDRKRETPVVAGWHEHVEDGGGRGNLYIEEAPGGPGGREPRRPASTPRTRRAQIAQIHRNIESILSHKANRS</sequence>
<dbReference type="PROSITE" id="PS00652">
    <property type="entry name" value="TNFR_NGFR_1"/>
    <property type="match status" value="1"/>
</dbReference>
<dbReference type="Proteomes" id="UP000829291">
    <property type="component" value="Chromosome 6"/>
</dbReference>
<dbReference type="Gene3D" id="2.10.50.10">
    <property type="entry name" value="Tumor Necrosis Factor Receptor, subunit A, domain 2"/>
    <property type="match status" value="1"/>
</dbReference>
<name>A0ABM3GEF6_NEOLC</name>
<evidence type="ECO:0000313" key="5">
    <source>
        <dbReference type="Proteomes" id="UP000829291"/>
    </source>
</evidence>
<proteinExistence type="predicted"/>
<dbReference type="RefSeq" id="XP_046598651.1">
    <property type="nucleotide sequence ID" value="XM_046742695.1"/>
</dbReference>